<dbReference type="GO" id="GO:0004016">
    <property type="term" value="F:adenylate cyclase activity"/>
    <property type="evidence" value="ECO:0007669"/>
    <property type="project" value="UniProtKB-ARBA"/>
</dbReference>
<keyword evidence="10" id="KW-1185">Reference proteome</keyword>
<dbReference type="PANTHER" id="PTHR43081">
    <property type="entry name" value="ADENYLATE CYCLASE, TERMINAL-DIFFERENTIATION SPECIFIC-RELATED"/>
    <property type="match status" value="1"/>
</dbReference>
<evidence type="ECO:0000313" key="9">
    <source>
        <dbReference type="EMBL" id="EKS39907.1"/>
    </source>
</evidence>
<keyword evidence="4 7" id="KW-0812">Transmembrane</keyword>
<dbReference type="InterPro" id="IPR001054">
    <property type="entry name" value="A/G_cyclase"/>
</dbReference>
<dbReference type="InterPro" id="IPR050697">
    <property type="entry name" value="Adenylyl/Guanylyl_Cyclase_3/4"/>
</dbReference>
<dbReference type="SMART" id="SM01080">
    <property type="entry name" value="CHASE2"/>
    <property type="match status" value="1"/>
</dbReference>
<evidence type="ECO:0000313" key="10">
    <source>
        <dbReference type="Proteomes" id="UP000001095"/>
    </source>
</evidence>
<evidence type="ECO:0000256" key="5">
    <source>
        <dbReference type="ARBA" id="ARBA00022989"/>
    </source>
</evidence>
<evidence type="ECO:0000259" key="8">
    <source>
        <dbReference type="PROSITE" id="PS50125"/>
    </source>
</evidence>
<dbReference type="GO" id="GO:0030313">
    <property type="term" value="C:cell envelope"/>
    <property type="evidence" value="ECO:0007669"/>
    <property type="project" value="UniProtKB-SubCell"/>
</dbReference>
<keyword evidence="6 7" id="KW-0472">Membrane</keyword>
<dbReference type="SUPFAM" id="SSF55073">
    <property type="entry name" value="Nucleotide cyclase"/>
    <property type="match status" value="1"/>
</dbReference>
<protein>
    <recommendedName>
        <fullName evidence="8">Guanylate cyclase domain-containing protein</fullName>
    </recommendedName>
</protein>
<dbReference type="PANTHER" id="PTHR43081:SF1">
    <property type="entry name" value="ADENYLATE CYCLASE, TERMINAL-DIFFERENTIATION SPECIFIC"/>
    <property type="match status" value="1"/>
</dbReference>
<keyword evidence="3" id="KW-1003">Cell membrane</keyword>
<organism evidence="9 10">
    <name type="scientific">Afipia clevelandensis ATCC 49720</name>
    <dbReference type="NCBI Taxonomy" id="883079"/>
    <lineage>
        <taxon>Bacteria</taxon>
        <taxon>Pseudomonadati</taxon>
        <taxon>Pseudomonadota</taxon>
        <taxon>Alphaproteobacteria</taxon>
        <taxon>Hyphomicrobiales</taxon>
        <taxon>Nitrobacteraceae</taxon>
        <taxon>Afipia</taxon>
    </lineage>
</organism>
<feature type="domain" description="Guanylate cyclase" evidence="8">
    <location>
        <begin position="482"/>
        <end position="622"/>
    </location>
</feature>
<comment type="similarity">
    <text evidence="2">Belongs to the adenylyl cyclase class-3 family.</text>
</comment>
<feature type="transmembrane region" description="Helical" evidence="7">
    <location>
        <begin position="390"/>
        <end position="411"/>
    </location>
</feature>
<feature type="transmembrane region" description="Helical" evidence="7">
    <location>
        <begin position="417"/>
        <end position="440"/>
    </location>
</feature>
<evidence type="ECO:0000256" key="1">
    <source>
        <dbReference type="ARBA" id="ARBA00004196"/>
    </source>
</evidence>
<evidence type="ECO:0000256" key="4">
    <source>
        <dbReference type="ARBA" id="ARBA00022692"/>
    </source>
</evidence>
<dbReference type="GO" id="GO:0035556">
    <property type="term" value="P:intracellular signal transduction"/>
    <property type="evidence" value="ECO:0007669"/>
    <property type="project" value="InterPro"/>
</dbReference>
<dbReference type="PROSITE" id="PS50125">
    <property type="entry name" value="GUANYLATE_CYCLASE_2"/>
    <property type="match status" value="1"/>
</dbReference>
<dbReference type="HOGENOM" id="CLU_000445_85_1_5"/>
<dbReference type="RefSeq" id="WP_002711785.1">
    <property type="nucleotide sequence ID" value="NZ_KB375281.1"/>
</dbReference>
<dbReference type="AlphaFoldDB" id="K8PBB6"/>
<dbReference type="Pfam" id="PF00211">
    <property type="entry name" value="Guanylate_cyc"/>
    <property type="match status" value="1"/>
</dbReference>
<gene>
    <name evidence="9" type="ORF">HMPREF9696_00919</name>
</gene>
<comment type="subcellular location">
    <subcellularLocation>
        <location evidence="1">Cell envelope</location>
    </subcellularLocation>
</comment>
<dbReference type="EMBL" id="AGWY01000005">
    <property type="protein sequence ID" value="EKS39907.1"/>
    <property type="molecule type" value="Genomic_DNA"/>
</dbReference>
<accession>K8PBB6</accession>
<evidence type="ECO:0000256" key="3">
    <source>
        <dbReference type="ARBA" id="ARBA00022475"/>
    </source>
</evidence>
<keyword evidence="5 7" id="KW-1133">Transmembrane helix</keyword>
<dbReference type="FunFam" id="3.30.70.1230:FF:000016">
    <property type="entry name" value="Adenylate/guanylate cyclase domain-containing protein"/>
    <property type="match status" value="1"/>
</dbReference>
<feature type="transmembrane region" description="Helical" evidence="7">
    <location>
        <begin position="364"/>
        <end position="383"/>
    </location>
</feature>
<comment type="caution">
    <text evidence="9">The sequence shown here is derived from an EMBL/GenBank/DDBJ whole genome shotgun (WGS) entry which is preliminary data.</text>
</comment>
<dbReference type="SMART" id="SM00044">
    <property type="entry name" value="CYCc"/>
    <property type="match status" value="1"/>
</dbReference>
<evidence type="ECO:0000256" key="7">
    <source>
        <dbReference type="SAM" id="Phobius"/>
    </source>
</evidence>
<evidence type="ECO:0000256" key="6">
    <source>
        <dbReference type="ARBA" id="ARBA00023136"/>
    </source>
</evidence>
<dbReference type="Gene3D" id="3.30.70.1230">
    <property type="entry name" value="Nucleotide cyclase"/>
    <property type="match status" value="1"/>
</dbReference>
<dbReference type="PATRIC" id="fig|883079.3.peg.937"/>
<reference evidence="9 10" key="1">
    <citation type="submission" date="2012-04" db="EMBL/GenBank/DDBJ databases">
        <title>The Genome Sequence of Afipia clevelandensis ATCC 49720.</title>
        <authorList>
            <consortium name="The Broad Institute Genome Sequencing Platform"/>
            <person name="Earl A."/>
            <person name="Ward D."/>
            <person name="Feldgarden M."/>
            <person name="Gevers D."/>
            <person name="Huys G."/>
            <person name="Walker B."/>
            <person name="Young S.K."/>
            <person name="Zeng Q."/>
            <person name="Gargeya S."/>
            <person name="Fitzgerald M."/>
            <person name="Haas B."/>
            <person name="Abouelleil A."/>
            <person name="Alvarado L."/>
            <person name="Arachchi H.M."/>
            <person name="Berlin A."/>
            <person name="Chapman S.B."/>
            <person name="Goldberg J."/>
            <person name="Griggs A."/>
            <person name="Gujja S."/>
            <person name="Hansen M."/>
            <person name="Howarth C."/>
            <person name="Imamovic A."/>
            <person name="Larimer J."/>
            <person name="McCowen C."/>
            <person name="Montmayeur A."/>
            <person name="Murphy C."/>
            <person name="Neiman D."/>
            <person name="Pearson M."/>
            <person name="Priest M."/>
            <person name="Roberts A."/>
            <person name="Saif S."/>
            <person name="Shea T."/>
            <person name="Sisk P."/>
            <person name="Sykes S."/>
            <person name="Wortman J."/>
            <person name="Nusbaum C."/>
            <person name="Birren B."/>
        </authorList>
    </citation>
    <scope>NUCLEOTIDE SEQUENCE [LARGE SCALE GENOMIC DNA]</scope>
    <source>
        <strain evidence="9 10">ATCC 49720</strain>
    </source>
</reference>
<dbReference type="OrthoDB" id="9789782at2"/>
<dbReference type="Pfam" id="PF05226">
    <property type="entry name" value="CHASE2"/>
    <property type="match status" value="1"/>
</dbReference>
<dbReference type="Proteomes" id="UP000001095">
    <property type="component" value="Unassembled WGS sequence"/>
</dbReference>
<dbReference type="CDD" id="cd07302">
    <property type="entry name" value="CHD"/>
    <property type="match status" value="1"/>
</dbReference>
<proteinExistence type="inferred from homology"/>
<dbReference type="GO" id="GO:0006171">
    <property type="term" value="P:cAMP biosynthetic process"/>
    <property type="evidence" value="ECO:0007669"/>
    <property type="project" value="TreeGrafter"/>
</dbReference>
<dbReference type="InterPro" id="IPR029787">
    <property type="entry name" value="Nucleotide_cyclase"/>
</dbReference>
<name>K8PBB6_9BRAD</name>
<evidence type="ECO:0000256" key="2">
    <source>
        <dbReference type="ARBA" id="ARBA00005381"/>
    </source>
</evidence>
<sequence>MVHAILKSVVRFLARLRHYARKFGYARLLCLVLLGGMIALRVADPFPLEELRVRTFDAYQILHPRKITQRPVVIIDIDEKSLAKFGQWPWPRTRVADLVQRLTDLGAAAIAFDIVFAEQDRLSPAIAADTFRDLDEISRTRLRELPSNDQVFADVLRKSPVVLGESGLPKFVKQPDLKLPLTGLATLGGDPRPFLLQFPGLLRNIPILEEAAPGRGLFTIRTERDGIVRRVPMIMQAQGELMPSLTFEMLRIVTKSDTILIKSDEAGVKSVAVPGFEIPTDRNGQLWVHFAKHDAARYISAADVLEGKVTAEQISRKLMLIGTSAVGLLDVKTTPLDPVMPGVEVHAQVLEAALTRSVLSQPNYAVGAEIIAAILFGIAIIWLAPILSAIMLLLFGGVIVAIMVAASWYFFIEHRLLIDFTFPLIASTSIYLVLVFSSYFREQAQRRRIRSAFGQYLSPALVEQLAQSPEKLVLGGEERNMTIMFSDVRGFTTISESFKSDPQGLTSLMNRFLTPLTNAILDRKGTIDKYMGDAIMAFWNAPITDDVHQINACNAALDMIDRIEALNVEREREAKETGKPFIPMKVGIGLNTGTCVVGNMGSNLRFDYSVLGDAVNLASRLEGQSKSYGVPIIAGSATALAAKDKFAILEIDFITVKGKKEPEVIYAVVGREDVAQSGRFQRIRNLCIEMLACYRGRDWDGALAAIAKSRIADEAGDFGTLYDLYADRIETFRKSPPPDDWNGVVALTTK</sequence>
<dbReference type="InterPro" id="IPR007890">
    <property type="entry name" value="CHASE2"/>
</dbReference>